<proteinExistence type="evidence at transcript level"/>
<dbReference type="PROSITE" id="PS51320">
    <property type="entry name" value="TIFY"/>
    <property type="match status" value="1"/>
</dbReference>
<dbReference type="InterPro" id="IPR040390">
    <property type="entry name" value="TIFY/JAZ"/>
</dbReference>
<reference evidence="5" key="1">
    <citation type="submission" date="2020-08" db="EMBL/GenBank/DDBJ databases">
        <title>Hormonal signalling in Gymnema sylvestre.</title>
        <authorList>
            <person name="Kalariya K.A."/>
        </authorList>
    </citation>
    <scope>NUCLEOTIDE SEQUENCE</scope>
</reference>
<name>A0A976RUJ7_GYMSY</name>
<comment type="domain">
    <text evidence="2">The jas domain is required for interaction with COI1.</text>
</comment>
<dbReference type="PANTHER" id="PTHR33077">
    <property type="entry name" value="PROTEIN TIFY 4A-RELATED-RELATED"/>
    <property type="match status" value="1"/>
</dbReference>
<keyword evidence="2" id="KW-1184">Jasmonic acid signaling pathway</keyword>
<dbReference type="Pfam" id="PF06200">
    <property type="entry name" value="tify"/>
    <property type="match status" value="1"/>
</dbReference>
<dbReference type="Pfam" id="PF09425">
    <property type="entry name" value="Jas_motif"/>
    <property type="match status" value="1"/>
</dbReference>
<organism evidence="5">
    <name type="scientific">Gymnema sylvestre</name>
    <name type="common">Gurmar</name>
    <name type="synonym">Periploca sylvestris</name>
    <dbReference type="NCBI Taxonomy" id="4068"/>
    <lineage>
        <taxon>Eukaryota</taxon>
        <taxon>Viridiplantae</taxon>
        <taxon>Streptophyta</taxon>
        <taxon>Embryophyta</taxon>
        <taxon>Tracheophyta</taxon>
        <taxon>Spermatophyta</taxon>
        <taxon>Magnoliopsida</taxon>
        <taxon>eudicotyledons</taxon>
        <taxon>Gunneridae</taxon>
        <taxon>Pentapetalae</taxon>
        <taxon>asterids</taxon>
        <taxon>lamiids</taxon>
        <taxon>Gentianales</taxon>
        <taxon>Apocynaceae</taxon>
        <taxon>Asclepiadoideae</taxon>
        <taxon>Marsdenieae</taxon>
        <taxon>Gymnema</taxon>
    </lineage>
</organism>
<evidence type="ECO:0000256" key="2">
    <source>
        <dbReference type="RuleBase" id="RU369065"/>
    </source>
</evidence>
<feature type="compositionally biased region" description="Low complexity" evidence="3">
    <location>
        <begin position="189"/>
        <end position="209"/>
    </location>
</feature>
<comment type="subcellular location">
    <subcellularLocation>
        <location evidence="2">Nucleus</location>
    </subcellularLocation>
</comment>
<evidence type="ECO:0000313" key="5">
    <source>
        <dbReference type="EMBL" id="URM60586.1"/>
    </source>
</evidence>
<evidence type="ECO:0000259" key="4">
    <source>
        <dbReference type="PROSITE" id="PS51320"/>
    </source>
</evidence>
<accession>A0A976RUJ7</accession>
<dbReference type="GO" id="GO:0009611">
    <property type="term" value="P:response to wounding"/>
    <property type="evidence" value="ECO:0007669"/>
    <property type="project" value="UniProtKB-UniRule"/>
</dbReference>
<dbReference type="GO" id="GO:0005634">
    <property type="term" value="C:nucleus"/>
    <property type="evidence" value="ECO:0007669"/>
    <property type="project" value="UniProtKB-SubCell"/>
</dbReference>
<feature type="domain" description="Tify" evidence="4">
    <location>
        <begin position="117"/>
        <end position="152"/>
    </location>
</feature>
<evidence type="ECO:0000256" key="1">
    <source>
        <dbReference type="ARBA" id="ARBA00008614"/>
    </source>
</evidence>
<evidence type="ECO:0000256" key="3">
    <source>
        <dbReference type="SAM" id="MobiDB-lite"/>
    </source>
</evidence>
<dbReference type="GO" id="GO:2000022">
    <property type="term" value="P:regulation of jasmonic acid mediated signaling pathway"/>
    <property type="evidence" value="ECO:0007669"/>
    <property type="project" value="UniProtKB-UniRule"/>
</dbReference>
<comment type="similarity">
    <text evidence="1 2">Belongs to the TIFY/JAZ family.</text>
</comment>
<dbReference type="PANTHER" id="PTHR33077:SF90">
    <property type="entry name" value="PROTEIN TIFY 7"/>
    <property type="match status" value="1"/>
</dbReference>
<sequence>MSFRGAAQDEKMPRAISDHLASAGVMTMAPDALDANHKRQSGEVQNFHSLHLSPDAKMFPMSMSNPFLKSHFGGAVQNIAGLKQQFIGGVPVAASRTLPSGTFIAGATEPCRFTCKPSGAPAQLTIFYGGAVNVFDDITPEKAQAIMLLAGNGCISANMAQLTLQSPATKLAPGDAAFKNQAMITPSSSALSSPISVSSPPIGQPSGVPNNNDEAKAPKTTGMPSNPGTIVETPKMATTVGPVTGAAMRPSAVPQFRKASLARFLEKRKERVMSSCPYNLKNPAATTKLESCAAAGLSATSVAGSSSVSTGMDSP</sequence>
<dbReference type="EMBL" id="MT911932">
    <property type="protein sequence ID" value="URM60586.1"/>
    <property type="molecule type" value="mRNA"/>
</dbReference>
<comment type="function">
    <text evidence="2">Repressor of jasmonate responses.</text>
</comment>
<feature type="region of interest" description="Disordered" evidence="3">
    <location>
        <begin position="189"/>
        <end position="231"/>
    </location>
</feature>
<dbReference type="SMART" id="SM00979">
    <property type="entry name" value="TIFY"/>
    <property type="match status" value="1"/>
</dbReference>
<dbReference type="GO" id="GO:0031347">
    <property type="term" value="P:regulation of defense response"/>
    <property type="evidence" value="ECO:0007669"/>
    <property type="project" value="UniProtKB-UniRule"/>
</dbReference>
<protein>
    <recommendedName>
        <fullName evidence="2">Protein TIFY</fullName>
    </recommendedName>
    <alternativeName>
        <fullName evidence="2">Jasmonate ZIM domain-containing protein</fullName>
    </alternativeName>
</protein>
<keyword evidence="2" id="KW-0539">Nucleus</keyword>
<dbReference type="InterPro" id="IPR010399">
    <property type="entry name" value="Tify_dom"/>
</dbReference>
<dbReference type="InterPro" id="IPR018467">
    <property type="entry name" value="CCT_CS"/>
</dbReference>
<dbReference type="AlphaFoldDB" id="A0A976RUJ7"/>